<protein>
    <submittedName>
        <fullName evidence="3">Uncharacterized protein</fullName>
    </submittedName>
</protein>
<feature type="compositionally biased region" description="Basic and acidic residues" evidence="1">
    <location>
        <begin position="285"/>
        <end position="294"/>
    </location>
</feature>
<dbReference type="Proteomes" id="UP000636709">
    <property type="component" value="Unassembled WGS sequence"/>
</dbReference>
<keyword evidence="4" id="KW-1185">Reference proteome</keyword>
<gene>
    <name evidence="3" type="ORF">HU200_019042</name>
</gene>
<feature type="region of interest" description="Disordered" evidence="1">
    <location>
        <begin position="255"/>
        <end position="298"/>
    </location>
</feature>
<feature type="compositionally biased region" description="Polar residues" evidence="1">
    <location>
        <begin position="344"/>
        <end position="354"/>
    </location>
</feature>
<feature type="transmembrane region" description="Helical" evidence="2">
    <location>
        <begin position="17"/>
        <end position="34"/>
    </location>
</feature>
<keyword evidence="2" id="KW-1133">Transmembrane helix</keyword>
<evidence type="ECO:0000256" key="2">
    <source>
        <dbReference type="SAM" id="Phobius"/>
    </source>
</evidence>
<organism evidence="3 4">
    <name type="scientific">Digitaria exilis</name>
    <dbReference type="NCBI Taxonomy" id="1010633"/>
    <lineage>
        <taxon>Eukaryota</taxon>
        <taxon>Viridiplantae</taxon>
        <taxon>Streptophyta</taxon>
        <taxon>Embryophyta</taxon>
        <taxon>Tracheophyta</taxon>
        <taxon>Spermatophyta</taxon>
        <taxon>Magnoliopsida</taxon>
        <taxon>Liliopsida</taxon>
        <taxon>Poales</taxon>
        <taxon>Poaceae</taxon>
        <taxon>PACMAD clade</taxon>
        <taxon>Panicoideae</taxon>
        <taxon>Panicodae</taxon>
        <taxon>Paniceae</taxon>
        <taxon>Anthephorinae</taxon>
        <taxon>Digitaria</taxon>
    </lineage>
</organism>
<feature type="region of interest" description="Disordered" evidence="1">
    <location>
        <begin position="338"/>
        <end position="392"/>
    </location>
</feature>
<keyword evidence="2" id="KW-0472">Membrane</keyword>
<evidence type="ECO:0000313" key="4">
    <source>
        <dbReference type="Proteomes" id="UP000636709"/>
    </source>
</evidence>
<comment type="caution">
    <text evidence="3">The sequence shown here is derived from an EMBL/GenBank/DDBJ whole genome shotgun (WGS) entry which is preliminary data.</text>
</comment>
<feature type="compositionally biased region" description="Basic residues" evidence="1">
    <location>
        <begin position="381"/>
        <end position="392"/>
    </location>
</feature>
<proteinExistence type="predicted"/>
<evidence type="ECO:0000313" key="3">
    <source>
        <dbReference type="EMBL" id="KAF8727435.1"/>
    </source>
</evidence>
<accession>A0A835KG64</accession>
<keyword evidence="2" id="KW-0812">Transmembrane</keyword>
<sequence>MVVVVVSVGPTPCPYGLLWPCLALVLSLFVAGARKKAWEASLFPRAGGRASTRSLVRKCGGAVCLCCVVWTPGRMGVDFVHVPRGVNTRGSSPRFTQGGGRHFHRPFRRVVLTEFWSSSRMQSVRLFVVLDETVLPNRVEPCTAQGEVSACAPERGCACLCALGGHGWSFHTPFVRSAVEPPNPPPLNIVRGGFRRPQQQQQQQQQQPCFWNADGARLLLFQARAAVKRTAYFTNDSTNTLRACTGTAYVREPCTPSSHAAGSSRRDSATRPAGRYAVECSGPQSDKERDDKESNIPVHMHRTARGTFTLRPCGCVRCCGALWRRAPCGTRRERRAAGAEATHASGSRARQQVASREGAARWSGPCPAPTESSEADACALRRGRPKRVGPEKKKKRWMDQWIMDDGWPALVACDAVPSDASTRPSVWPAVLGSHRQCAVGLSSWPSALRLSAGLILLDGEAGDTWGSYDQNVHGERWDPMKERHRCHGSRGFGAAHWFYAMLRFNSISPRDDGVCAIL</sequence>
<feature type="transmembrane region" description="Helical" evidence="2">
    <location>
        <begin position="55"/>
        <end position="73"/>
    </location>
</feature>
<dbReference type="EMBL" id="JACEFO010001644">
    <property type="protein sequence ID" value="KAF8727435.1"/>
    <property type="molecule type" value="Genomic_DNA"/>
</dbReference>
<reference evidence="3" key="1">
    <citation type="submission" date="2020-07" db="EMBL/GenBank/DDBJ databases">
        <title>Genome sequence and genetic diversity analysis of an under-domesticated orphan crop, white fonio (Digitaria exilis).</title>
        <authorList>
            <person name="Bennetzen J.L."/>
            <person name="Chen S."/>
            <person name="Ma X."/>
            <person name="Wang X."/>
            <person name="Yssel A.E.J."/>
            <person name="Chaluvadi S.R."/>
            <person name="Johnson M."/>
            <person name="Gangashetty P."/>
            <person name="Hamidou F."/>
            <person name="Sanogo M.D."/>
            <person name="Zwaenepoel A."/>
            <person name="Wallace J."/>
            <person name="Van De Peer Y."/>
            <person name="Van Deynze A."/>
        </authorList>
    </citation>
    <scope>NUCLEOTIDE SEQUENCE</scope>
    <source>
        <tissue evidence="3">Leaves</tissue>
    </source>
</reference>
<evidence type="ECO:0000256" key="1">
    <source>
        <dbReference type="SAM" id="MobiDB-lite"/>
    </source>
</evidence>
<dbReference type="AlphaFoldDB" id="A0A835KG64"/>
<name>A0A835KG64_9POAL</name>